<dbReference type="AlphaFoldDB" id="A0A0A9HMK1"/>
<reference evidence="1" key="1">
    <citation type="submission" date="2014-09" db="EMBL/GenBank/DDBJ databases">
        <authorList>
            <person name="Magalhaes I.L.F."/>
            <person name="Oliveira U."/>
            <person name="Santos F.R."/>
            <person name="Vidigal T.H.D.A."/>
            <person name="Brescovit A.D."/>
            <person name="Santos A.J."/>
        </authorList>
    </citation>
    <scope>NUCLEOTIDE SEQUENCE</scope>
    <source>
        <tissue evidence="1">Shoot tissue taken approximately 20 cm above the soil surface</tissue>
    </source>
</reference>
<organism evidence="1">
    <name type="scientific">Arundo donax</name>
    <name type="common">Giant reed</name>
    <name type="synonym">Donax arundinaceus</name>
    <dbReference type="NCBI Taxonomy" id="35708"/>
    <lineage>
        <taxon>Eukaryota</taxon>
        <taxon>Viridiplantae</taxon>
        <taxon>Streptophyta</taxon>
        <taxon>Embryophyta</taxon>
        <taxon>Tracheophyta</taxon>
        <taxon>Spermatophyta</taxon>
        <taxon>Magnoliopsida</taxon>
        <taxon>Liliopsida</taxon>
        <taxon>Poales</taxon>
        <taxon>Poaceae</taxon>
        <taxon>PACMAD clade</taxon>
        <taxon>Arundinoideae</taxon>
        <taxon>Arundineae</taxon>
        <taxon>Arundo</taxon>
    </lineage>
</organism>
<proteinExistence type="predicted"/>
<reference evidence="1" key="2">
    <citation type="journal article" date="2015" name="Data Brief">
        <title>Shoot transcriptome of the giant reed, Arundo donax.</title>
        <authorList>
            <person name="Barrero R.A."/>
            <person name="Guerrero F.D."/>
            <person name="Moolhuijzen P."/>
            <person name="Goolsby J.A."/>
            <person name="Tidwell J."/>
            <person name="Bellgard S.E."/>
            <person name="Bellgard M.I."/>
        </authorList>
    </citation>
    <scope>NUCLEOTIDE SEQUENCE</scope>
    <source>
        <tissue evidence="1">Shoot tissue taken approximately 20 cm above the soil surface</tissue>
    </source>
</reference>
<name>A0A0A9HMK1_ARUDO</name>
<accession>A0A0A9HMK1</accession>
<evidence type="ECO:0000313" key="1">
    <source>
        <dbReference type="EMBL" id="JAE34088.1"/>
    </source>
</evidence>
<dbReference type="EMBL" id="GBRH01163808">
    <property type="protein sequence ID" value="JAE34088.1"/>
    <property type="molecule type" value="Transcribed_RNA"/>
</dbReference>
<sequence>MSHQCKLQERGICYGIIGKRKQHLILNVEKYLD</sequence>
<protein>
    <submittedName>
        <fullName evidence="1">Uncharacterized protein</fullName>
    </submittedName>
</protein>